<keyword evidence="3" id="KW-0274">FAD</keyword>
<evidence type="ECO:0000256" key="3">
    <source>
        <dbReference type="ARBA" id="ARBA00022827"/>
    </source>
</evidence>
<organism evidence="6 7">
    <name type="scientific">Sporomusa termitida</name>
    <dbReference type="NCBI Taxonomy" id="2377"/>
    <lineage>
        <taxon>Bacteria</taxon>
        <taxon>Bacillati</taxon>
        <taxon>Bacillota</taxon>
        <taxon>Negativicutes</taxon>
        <taxon>Selenomonadales</taxon>
        <taxon>Sporomusaceae</taxon>
        <taxon>Sporomusa</taxon>
    </lineage>
</organism>
<dbReference type="InterPro" id="IPR036318">
    <property type="entry name" value="FAD-bd_PCMH-like_sf"/>
</dbReference>
<keyword evidence="2" id="KW-0285">Flavoprotein</keyword>
<dbReference type="PROSITE" id="PS51387">
    <property type="entry name" value="FAD_PCMH"/>
    <property type="match status" value="1"/>
</dbReference>
<feature type="domain" description="FAD-binding PCMH-type" evidence="5">
    <location>
        <begin position="1"/>
        <end position="168"/>
    </location>
</feature>
<evidence type="ECO:0000256" key="1">
    <source>
        <dbReference type="ARBA" id="ARBA00001974"/>
    </source>
</evidence>
<dbReference type="Proteomes" id="UP000320776">
    <property type="component" value="Chromosome"/>
</dbReference>
<name>A0A517DP67_9FIRM</name>
<comment type="cofactor">
    <cofactor evidence="1">
        <name>FAD</name>
        <dbReference type="ChEBI" id="CHEBI:57692"/>
    </cofactor>
</comment>
<gene>
    <name evidence="6" type="ORF">SPTER_04220</name>
</gene>
<dbReference type="Pfam" id="PF01565">
    <property type="entry name" value="FAD_binding_4"/>
    <property type="match status" value="1"/>
</dbReference>
<proteinExistence type="predicted"/>
<dbReference type="Gene3D" id="3.30.465.10">
    <property type="match status" value="1"/>
</dbReference>
<dbReference type="GO" id="GO:0016491">
    <property type="term" value="F:oxidoreductase activity"/>
    <property type="evidence" value="ECO:0007669"/>
    <property type="project" value="UniProtKB-KW"/>
</dbReference>
<dbReference type="InterPro" id="IPR006094">
    <property type="entry name" value="Oxid_FAD_bind_N"/>
</dbReference>
<evidence type="ECO:0000313" key="6">
    <source>
        <dbReference type="EMBL" id="QDR79154.1"/>
    </source>
</evidence>
<dbReference type="RefSeq" id="WP_170233106.1">
    <property type="nucleotide sequence ID" value="NZ_CP036259.1"/>
</dbReference>
<dbReference type="Pfam" id="PF02913">
    <property type="entry name" value="FAD-oxidase_C"/>
    <property type="match status" value="1"/>
</dbReference>
<evidence type="ECO:0000256" key="2">
    <source>
        <dbReference type="ARBA" id="ARBA00022630"/>
    </source>
</evidence>
<keyword evidence="7" id="KW-1185">Reference proteome</keyword>
<dbReference type="InterPro" id="IPR016164">
    <property type="entry name" value="FAD-linked_Oxase-like_C"/>
</dbReference>
<dbReference type="SUPFAM" id="SSF55103">
    <property type="entry name" value="FAD-linked oxidases, C-terminal domain"/>
    <property type="match status" value="1"/>
</dbReference>
<keyword evidence="4" id="KW-0560">Oxidoreductase</keyword>
<accession>A0A517DP67</accession>
<dbReference type="GO" id="GO:0071949">
    <property type="term" value="F:FAD binding"/>
    <property type="evidence" value="ECO:0007669"/>
    <property type="project" value="InterPro"/>
</dbReference>
<reference evidence="6 7" key="1">
    <citation type="submission" date="2019-02" db="EMBL/GenBank/DDBJ databases">
        <title>Closed genome of Sporomusa termitida DSM 4440.</title>
        <authorList>
            <person name="Poehlein A."/>
            <person name="Daniel R."/>
        </authorList>
    </citation>
    <scope>NUCLEOTIDE SEQUENCE [LARGE SCALE GENOMIC DNA]</scope>
    <source>
        <strain evidence="6 7">DSM 4440</strain>
    </source>
</reference>
<evidence type="ECO:0000259" key="5">
    <source>
        <dbReference type="PROSITE" id="PS51387"/>
    </source>
</evidence>
<protein>
    <submittedName>
        <fullName evidence="6">GlcD: glycolate oxidase, subunit GlcD</fullName>
    </submittedName>
</protein>
<evidence type="ECO:0000313" key="7">
    <source>
        <dbReference type="Proteomes" id="UP000320776"/>
    </source>
</evidence>
<dbReference type="EMBL" id="CP036259">
    <property type="protein sequence ID" value="QDR79154.1"/>
    <property type="molecule type" value="Genomic_DNA"/>
</dbReference>
<evidence type="ECO:0000256" key="4">
    <source>
        <dbReference type="ARBA" id="ARBA00023002"/>
    </source>
</evidence>
<dbReference type="InterPro" id="IPR016166">
    <property type="entry name" value="FAD-bd_PCMH"/>
</dbReference>
<dbReference type="KEGG" id="sted:SPTER_04220"/>
<dbReference type="SUPFAM" id="SSF56176">
    <property type="entry name" value="FAD-binding/transporter-associated domain-like"/>
    <property type="match status" value="1"/>
</dbReference>
<dbReference type="InterPro" id="IPR004113">
    <property type="entry name" value="FAD-bd_oxidored_4_C"/>
</dbReference>
<dbReference type="InterPro" id="IPR016169">
    <property type="entry name" value="FAD-bd_PCMH_sub2"/>
</dbReference>
<dbReference type="AlphaFoldDB" id="A0A517DP67"/>
<sequence length="380" mass="41805">MSHSTSPRSIEELQHLLRLSSEAGRPLYVYRQGNDDGLTVDLQELNKIIEIDAANLVATVHPGVKLGTLASRLGEQGLRFMPADTPFYHDKTIGQLFYEGCSNISSLKYGYTKHFLMGSEIVLPTGELLKTGGKTVKNVTGYDFTRFFNAPYTDYGIAVKFLLKLLPLPESRRGLAATFAGLEQLLAFMRKLRDSRLVPAYLLWIDPGVQNLYQAGGQGPLVLLEFDGLAAETAEQAQHTLALIETYGGTIRAAADSYGRLASQWAALYRPGGNYVLTDEYKLAFTRQEEFIKQFYAIAEKFAVQAGLFGQLAEGKLNIALSRPEPEQGFIDAVLQAVIQAGGIAAGKYDRLAGRRGRGALAMLEQRAKAAFDPKMILNR</sequence>
<dbReference type="PANTHER" id="PTHR11748">
    <property type="entry name" value="D-LACTATE DEHYDROGENASE"/>
    <property type="match status" value="1"/>
</dbReference>